<evidence type="ECO:0000256" key="12">
    <source>
        <dbReference type="ARBA" id="ARBA00026028"/>
    </source>
</evidence>
<dbReference type="PANTHER" id="PTHR12428">
    <property type="entry name" value="OXA1"/>
    <property type="match status" value="1"/>
</dbReference>
<evidence type="ECO:0000256" key="15">
    <source>
        <dbReference type="ARBA" id="ARBA00033342"/>
    </source>
</evidence>
<keyword evidence="10" id="KW-0143">Chaperone</keyword>
<evidence type="ECO:0000313" key="21">
    <source>
        <dbReference type="Proteomes" id="UP000433493"/>
    </source>
</evidence>
<dbReference type="RefSeq" id="WP_158051216.1">
    <property type="nucleotide sequence ID" value="NZ_WBKB01000001.1"/>
</dbReference>
<keyword evidence="9 18" id="KW-0472">Membrane</keyword>
<dbReference type="GO" id="GO:0005886">
    <property type="term" value="C:plasma membrane"/>
    <property type="evidence" value="ECO:0007669"/>
    <property type="project" value="UniProtKB-SubCell"/>
</dbReference>
<evidence type="ECO:0000256" key="7">
    <source>
        <dbReference type="ARBA" id="ARBA00022927"/>
    </source>
</evidence>
<evidence type="ECO:0000256" key="14">
    <source>
        <dbReference type="ARBA" id="ARBA00033245"/>
    </source>
</evidence>
<feature type="transmembrane region" description="Helical" evidence="18">
    <location>
        <begin position="173"/>
        <end position="196"/>
    </location>
</feature>
<keyword evidence="5" id="KW-1003">Cell membrane</keyword>
<evidence type="ECO:0000256" key="5">
    <source>
        <dbReference type="ARBA" id="ARBA00022475"/>
    </source>
</evidence>
<feature type="compositionally biased region" description="Polar residues" evidence="17">
    <location>
        <begin position="303"/>
        <end position="312"/>
    </location>
</feature>
<dbReference type="Proteomes" id="UP000433493">
    <property type="component" value="Unassembled WGS sequence"/>
</dbReference>
<evidence type="ECO:0000256" key="6">
    <source>
        <dbReference type="ARBA" id="ARBA00022692"/>
    </source>
</evidence>
<dbReference type="NCBIfam" id="TIGR03592">
    <property type="entry name" value="yidC_oxa1_cterm"/>
    <property type="match status" value="1"/>
</dbReference>
<reference evidence="20 21" key="1">
    <citation type="submission" date="2019-09" db="EMBL/GenBank/DDBJ databases">
        <title>Phylogeny of genus Pseudoclavibacter and closely related genus.</title>
        <authorList>
            <person name="Li Y."/>
        </authorList>
    </citation>
    <scope>NUCLEOTIDE SEQUENCE [LARGE SCALE GENOMIC DNA]</scope>
    <source>
        <strain evidence="20 21">KCTC 13959</strain>
    </source>
</reference>
<organism evidence="20 21">
    <name type="scientific">Gulosibacter chungangensis</name>
    <dbReference type="NCBI Taxonomy" id="979746"/>
    <lineage>
        <taxon>Bacteria</taxon>
        <taxon>Bacillati</taxon>
        <taxon>Actinomycetota</taxon>
        <taxon>Actinomycetes</taxon>
        <taxon>Micrococcales</taxon>
        <taxon>Microbacteriaceae</taxon>
        <taxon>Gulosibacter</taxon>
    </lineage>
</organism>
<evidence type="ECO:0000256" key="8">
    <source>
        <dbReference type="ARBA" id="ARBA00022989"/>
    </source>
</evidence>
<evidence type="ECO:0000256" key="4">
    <source>
        <dbReference type="ARBA" id="ARBA00022448"/>
    </source>
</evidence>
<keyword evidence="7" id="KW-0653">Protein transport</keyword>
<protein>
    <recommendedName>
        <fullName evidence="3">Membrane protein insertase YidC</fullName>
    </recommendedName>
    <alternativeName>
        <fullName evidence="15">Foldase YidC</fullName>
    </alternativeName>
    <alternativeName>
        <fullName evidence="14">Membrane integrase YidC</fullName>
    </alternativeName>
    <alternativeName>
        <fullName evidence="13">Membrane protein YidC</fullName>
    </alternativeName>
</protein>
<dbReference type="InterPro" id="IPR028055">
    <property type="entry name" value="YidC/Oxa/ALB_C"/>
</dbReference>
<dbReference type="InterPro" id="IPR001708">
    <property type="entry name" value="YidC/ALB3/OXA1/COX18"/>
</dbReference>
<accession>A0A7J5BGG1</accession>
<dbReference type="PANTHER" id="PTHR12428:SF65">
    <property type="entry name" value="CYTOCHROME C OXIDASE ASSEMBLY PROTEIN COX18, MITOCHONDRIAL"/>
    <property type="match status" value="1"/>
</dbReference>
<feature type="transmembrane region" description="Helical" evidence="18">
    <location>
        <begin position="38"/>
        <end position="59"/>
    </location>
</feature>
<dbReference type="EMBL" id="WBKB01000001">
    <property type="protein sequence ID" value="KAB1645208.1"/>
    <property type="molecule type" value="Genomic_DNA"/>
</dbReference>
<feature type="compositionally biased region" description="Basic and acidic residues" evidence="17">
    <location>
        <begin position="265"/>
        <end position="278"/>
    </location>
</feature>
<dbReference type="Pfam" id="PF02096">
    <property type="entry name" value="60KD_IMP"/>
    <property type="match status" value="1"/>
</dbReference>
<dbReference type="GO" id="GO:0015031">
    <property type="term" value="P:protein transport"/>
    <property type="evidence" value="ECO:0007669"/>
    <property type="project" value="UniProtKB-KW"/>
</dbReference>
<keyword evidence="21" id="KW-1185">Reference proteome</keyword>
<dbReference type="GO" id="GO:0032977">
    <property type="term" value="F:membrane insertase activity"/>
    <property type="evidence" value="ECO:0007669"/>
    <property type="project" value="InterPro"/>
</dbReference>
<dbReference type="CDD" id="cd20070">
    <property type="entry name" value="5TM_YidC_Alb3"/>
    <property type="match status" value="1"/>
</dbReference>
<evidence type="ECO:0000256" key="17">
    <source>
        <dbReference type="SAM" id="MobiDB-lite"/>
    </source>
</evidence>
<evidence type="ECO:0000256" key="16">
    <source>
        <dbReference type="RuleBase" id="RU003945"/>
    </source>
</evidence>
<comment type="subcellular location">
    <subcellularLocation>
        <location evidence="1">Cell membrane</location>
        <topology evidence="1">Multi-pass membrane protein</topology>
    </subcellularLocation>
    <subcellularLocation>
        <location evidence="16">Membrane</location>
        <topology evidence="16">Multi-pass membrane protein</topology>
    </subcellularLocation>
</comment>
<feature type="compositionally biased region" description="Basic residues" evidence="17">
    <location>
        <begin position="314"/>
        <end position="323"/>
    </location>
</feature>
<name>A0A7J5BGG1_9MICO</name>
<feature type="transmembrane region" description="Helical" evidence="18">
    <location>
        <begin position="216"/>
        <end position="242"/>
    </location>
</feature>
<proteinExistence type="inferred from homology"/>
<comment type="similarity">
    <text evidence="2">Belongs to the OXA1/ALB3/YidC family. Type 1 subfamily.</text>
</comment>
<comment type="subunit">
    <text evidence="12">Interacts with the Sec translocase complex via SecD. Specifically interacts with transmembrane segments of nascent integral membrane proteins during membrane integration.</text>
</comment>
<evidence type="ECO:0000259" key="19">
    <source>
        <dbReference type="Pfam" id="PF02096"/>
    </source>
</evidence>
<dbReference type="InterPro" id="IPR047196">
    <property type="entry name" value="YidC_ALB_C"/>
</dbReference>
<evidence type="ECO:0000256" key="1">
    <source>
        <dbReference type="ARBA" id="ARBA00004651"/>
    </source>
</evidence>
<dbReference type="AlphaFoldDB" id="A0A7J5BGG1"/>
<evidence type="ECO:0000256" key="2">
    <source>
        <dbReference type="ARBA" id="ARBA00010527"/>
    </source>
</evidence>
<feature type="domain" description="Membrane insertase YidC/Oxa/ALB C-terminal" evidence="19">
    <location>
        <begin position="39"/>
        <end position="255"/>
    </location>
</feature>
<feature type="region of interest" description="Disordered" evidence="17">
    <location>
        <begin position="258"/>
        <end position="323"/>
    </location>
</feature>
<comment type="caution">
    <text evidence="20">The sequence shown here is derived from an EMBL/GenBank/DDBJ whole genome shotgun (WGS) entry which is preliminary data.</text>
</comment>
<gene>
    <name evidence="20" type="primary">yidC</name>
    <name evidence="20" type="ORF">F8O05_02850</name>
</gene>
<evidence type="ECO:0000313" key="20">
    <source>
        <dbReference type="EMBL" id="KAB1645208.1"/>
    </source>
</evidence>
<dbReference type="OrthoDB" id="9780552at2"/>
<keyword evidence="4" id="KW-0813">Transport</keyword>
<evidence type="ECO:0000256" key="3">
    <source>
        <dbReference type="ARBA" id="ARBA00015325"/>
    </source>
</evidence>
<evidence type="ECO:0000256" key="10">
    <source>
        <dbReference type="ARBA" id="ARBA00023186"/>
    </source>
</evidence>
<keyword evidence="6 16" id="KW-0812">Transmembrane</keyword>
<sequence>MDFLDTILWPLRWVIEVILVGGHWLLTEVGLGNLDGWTWILSILLLVLIVRSAMIPLTVRQVKSMRGMMELQPELKRIQDKYKGKRDQFSQQAMQQETMALYKEHGSSPLSGCWPMLIQMPIFFALFRVLNTANNNEAGVGLMNLELAHSFSNSTIFGAPLSATLVNNDGNTAVIVVAIIIIILMVATQFFTQFQITAQNISPTAKESPMFKQQQMMMYLLPLVMAVSGLMFPIGVMSYWALSNLWTMGQQYVTIRNMPTPGSDAAKKREERLRRQGKWETSPDNPANQKKKGAPVEEIEQKPQGQREQPISKQRAKKKKKKK</sequence>
<keyword evidence="8 18" id="KW-1133">Transmembrane helix</keyword>
<evidence type="ECO:0000256" key="13">
    <source>
        <dbReference type="ARBA" id="ARBA00031538"/>
    </source>
</evidence>
<evidence type="ECO:0000256" key="11">
    <source>
        <dbReference type="ARBA" id="ARBA00025034"/>
    </source>
</evidence>
<feature type="transmembrane region" description="Helical" evidence="18">
    <location>
        <begin position="7"/>
        <end position="26"/>
    </location>
</feature>
<evidence type="ECO:0000256" key="18">
    <source>
        <dbReference type="SAM" id="Phobius"/>
    </source>
</evidence>
<dbReference type="GO" id="GO:0051205">
    <property type="term" value="P:protein insertion into membrane"/>
    <property type="evidence" value="ECO:0007669"/>
    <property type="project" value="TreeGrafter"/>
</dbReference>
<dbReference type="NCBIfam" id="NF002350">
    <property type="entry name" value="PRK01315.1"/>
    <property type="match status" value="1"/>
</dbReference>
<evidence type="ECO:0000256" key="9">
    <source>
        <dbReference type="ARBA" id="ARBA00023136"/>
    </source>
</evidence>
<comment type="function">
    <text evidence="11">Required for the insertion and/or proper folding and/or complex formation of integral membrane proteins into the membrane. Involved in integration of membrane proteins that insert both dependently and independently of the Sec translocase complex, as well as at least some lipoproteins. Aids folding of multispanning membrane proteins.</text>
</comment>